<gene>
    <name evidence="1" type="ORF">GCM10009039_13390</name>
</gene>
<reference evidence="1" key="1">
    <citation type="journal article" date="2014" name="Int. J. Syst. Evol. Microbiol.">
        <title>Complete genome sequence of Corynebacterium casei LMG S-19264T (=DSM 44701T), isolated from a smear-ripened cheese.</title>
        <authorList>
            <consortium name="US DOE Joint Genome Institute (JGI-PGF)"/>
            <person name="Walter F."/>
            <person name="Albersmeier A."/>
            <person name="Kalinowski J."/>
            <person name="Ruckert C."/>
        </authorList>
    </citation>
    <scope>NUCLEOTIDE SEQUENCE</scope>
    <source>
        <strain evidence="1">JCM 19596</strain>
    </source>
</reference>
<proteinExistence type="predicted"/>
<accession>A0A830F2N0</accession>
<reference evidence="1" key="2">
    <citation type="submission" date="2020-09" db="EMBL/GenBank/DDBJ databases">
        <authorList>
            <person name="Sun Q."/>
            <person name="Ohkuma M."/>
        </authorList>
    </citation>
    <scope>NUCLEOTIDE SEQUENCE</scope>
    <source>
        <strain evidence="1">JCM 19596</strain>
    </source>
</reference>
<protein>
    <submittedName>
        <fullName evidence="1">Uncharacterized protein</fullName>
    </submittedName>
</protein>
<comment type="caution">
    <text evidence="1">The sequence shown here is derived from an EMBL/GenBank/DDBJ whole genome shotgun (WGS) entry which is preliminary data.</text>
</comment>
<evidence type="ECO:0000313" key="2">
    <source>
        <dbReference type="Proteomes" id="UP000607197"/>
    </source>
</evidence>
<sequence>MSIRTRIASVHRSGNRRDAVTLAREALSHDDVDEVTIGAEVVTVETTHFTGTHAIDGFRGGEVVVAQNGEYTLRGDSPVTFETRTMYDNAFEKLVEAEADLDPDALVEADADADATGARTPRA</sequence>
<dbReference type="EMBL" id="BMPG01000002">
    <property type="protein sequence ID" value="GGL56565.1"/>
    <property type="molecule type" value="Genomic_DNA"/>
</dbReference>
<organism evidence="1 2">
    <name type="scientific">Halocalculus aciditolerans</name>
    <dbReference type="NCBI Taxonomy" id="1383812"/>
    <lineage>
        <taxon>Archaea</taxon>
        <taxon>Methanobacteriati</taxon>
        <taxon>Methanobacteriota</taxon>
        <taxon>Stenosarchaea group</taxon>
        <taxon>Halobacteria</taxon>
        <taxon>Halobacteriales</taxon>
        <taxon>Halobacteriaceae</taxon>
        <taxon>Halocalculus</taxon>
    </lineage>
</organism>
<dbReference type="AlphaFoldDB" id="A0A830F2N0"/>
<dbReference type="RefSeq" id="WP_188977222.1">
    <property type="nucleotide sequence ID" value="NZ_BMPG01000002.1"/>
</dbReference>
<name>A0A830F2N0_9EURY</name>
<keyword evidence="2" id="KW-1185">Reference proteome</keyword>
<evidence type="ECO:0000313" key="1">
    <source>
        <dbReference type="EMBL" id="GGL56565.1"/>
    </source>
</evidence>
<dbReference type="Proteomes" id="UP000607197">
    <property type="component" value="Unassembled WGS sequence"/>
</dbReference>